<sequence length="182" mass="20641">MRRGIRASDVEVLSLNVHSLLGAFNLQEGEVQRILASHGVMMEPGDVRSWFPLEAIIRSLEEIRVRIGTQTLRAIGHQVPRNTVLPPHIESFVTILPLLNDTYRMNHRGEGDIGGYHYQPLEKNSAWLRCDNPYPCEFDQGLLEAFHARFPPKSNAFRLRIEHGPEGCRATGAEACAYLLKW</sequence>
<evidence type="ECO:0008006" key="3">
    <source>
        <dbReference type="Google" id="ProtNLM"/>
    </source>
</evidence>
<gene>
    <name evidence="1" type="ORF">MEBOL_007293</name>
</gene>
<name>A0A250IPW6_9BACT</name>
<dbReference type="RefSeq" id="WP_095981778.1">
    <property type="nucleotide sequence ID" value="NZ_CP022163.1"/>
</dbReference>
<evidence type="ECO:0000313" key="2">
    <source>
        <dbReference type="Proteomes" id="UP000217289"/>
    </source>
</evidence>
<accession>A0A250IPW6</accession>
<protein>
    <recommendedName>
        <fullName evidence="3">4-vinyl reductase 4VR domain-containing protein</fullName>
    </recommendedName>
</protein>
<dbReference type="AlphaFoldDB" id="A0A250IPW6"/>
<reference evidence="1 2" key="1">
    <citation type="submission" date="2017-06" db="EMBL/GenBank/DDBJ databases">
        <authorList>
            <person name="Kim H.J."/>
            <person name="Triplett B.A."/>
        </authorList>
    </citation>
    <scope>NUCLEOTIDE SEQUENCE [LARGE SCALE GENOMIC DNA]</scope>
    <source>
        <strain evidence="1 2">DSM 14713</strain>
    </source>
</reference>
<dbReference type="Proteomes" id="UP000217289">
    <property type="component" value="Chromosome"/>
</dbReference>
<dbReference type="KEGG" id="mbd:MEBOL_007293"/>
<dbReference type="EMBL" id="CP022163">
    <property type="protein sequence ID" value="ATB33795.1"/>
    <property type="molecule type" value="Genomic_DNA"/>
</dbReference>
<evidence type="ECO:0000313" key="1">
    <source>
        <dbReference type="EMBL" id="ATB33795.1"/>
    </source>
</evidence>
<organism evidence="1 2">
    <name type="scientific">Melittangium boletus DSM 14713</name>
    <dbReference type="NCBI Taxonomy" id="1294270"/>
    <lineage>
        <taxon>Bacteria</taxon>
        <taxon>Pseudomonadati</taxon>
        <taxon>Myxococcota</taxon>
        <taxon>Myxococcia</taxon>
        <taxon>Myxococcales</taxon>
        <taxon>Cystobacterineae</taxon>
        <taxon>Archangiaceae</taxon>
        <taxon>Melittangium</taxon>
    </lineage>
</organism>
<keyword evidence="2" id="KW-1185">Reference proteome</keyword>
<dbReference type="OrthoDB" id="5380756at2"/>
<proteinExistence type="predicted"/>